<organism evidence="1 2">
    <name type="scientific">phage Lak_Megaphage_Sonny</name>
    <dbReference type="NCBI Taxonomy" id="3109229"/>
    <lineage>
        <taxon>Viruses</taxon>
        <taxon>Duplodnaviria</taxon>
        <taxon>Heunggongvirae</taxon>
        <taxon>Uroviricota</taxon>
        <taxon>Caudoviricetes</taxon>
        <taxon>Caudoviricetes code 15 clade</taxon>
    </lineage>
</organism>
<evidence type="ECO:0000313" key="2">
    <source>
        <dbReference type="Proteomes" id="UP001358193"/>
    </source>
</evidence>
<dbReference type="SUPFAM" id="SSF160719">
    <property type="entry name" value="gpW/gp25-like"/>
    <property type="match status" value="1"/>
</dbReference>
<protein>
    <recommendedName>
        <fullName evidence="3">Baseplate wedge subunit</fullName>
    </recommendedName>
</protein>
<dbReference type="Proteomes" id="UP001358193">
    <property type="component" value="Segment"/>
</dbReference>
<sequence length="122" mass="14295">MIDIYNRLATDQQYNPLLETEDEFDYILQQIKMILGTNKGDVLGSPYFGLNIKRYIFSMSYNREELNSLIKMAILPNIDYDQSKYDVDIDVEFGKNKQDNYDYAVLNISINQKRCLGIMVTQ</sequence>
<evidence type="ECO:0000313" key="1">
    <source>
        <dbReference type="EMBL" id="WQJ53732.1"/>
    </source>
</evidence>
<proteinExistence type="predicted"/>
<accession>A0ABZ0Z5I2</accession>
<keyword evidence="2" id="KW-1185">Reference proteome</keyword>
<reference evidence="1 2" key="1">
    <citation type="submission" date="2023-11" db="EMBL/GenBank/DDBJ databases">
        <authorList>
            <person name="Cook R."/>
            <person name="Crisci M."/>
            <person name="Pye H."/>
            <person name="Adriaenssens E."/>
            <person name="Santini J."/>
        </authorList>
    </citation>
    <scope>NUCLEOTIDE SEQUENCE [LARGE SCALE GENOMIC DNA]</scope>
    <source>
        <strain evidence="1">Lak_Megaphage_Sonny</strain>
    </source>
</reference>
<dbReference type="EMBL" id="OR769223">
    <property type="protein sequence ID" value="WQJ53732.1"/>
    <property type="molecule type" value="Genomic_DNA"/>
</dbReference>
<evidence type="ECO:0008006" key="3">
    <source>
        <dbReference type="Google" id="ProtNLM"/>
    </source>
</evidence>
<name>A0ABZ0Z5I2_9CAUD</name>
<dbReference type="Gene3D" id="3.10.450.40">
    <property type="match status" value="1"/>
</dbReference>